<keyword evidence="2" id="KW-1185">Reference proteome</keyword>
<gene>
    <name evidence="1" type="ORF">LPJ66_010909</name>
</gene>
<organism evidence="1 2">
    <name type="scientific">Kickxella alabastrina</name>
    <dbReference type="NCBI Taxonomy" id="61397"/>
    <lineage>
        <taxon>Eukaryota</taxon>
        <taxon>Fungi</taxon>
        <taxon>Fungi incertae sedis</taxon>
        <taxon>Zoopagomycota</taxon>
        <taxon>Kickxellomycotina</taxon>
        <taxon>Kickxellomycetes</taxon>
        <taxon>Kickxellales</taxon>
        <taxon>Kickxellaceae</taxon>
        <taxon>Kickxella</taxon>
    </lineage>
</organism>
<name>A0ACC1I1N4_9FUNG</name>
<dbReference type="Proteomes" id="UP001150581">
    <property type="component" value="Unassembled WGS sequence"/>
</dbReference>
<comment type="caution">
    <text evidence="1">The sequence shown here is derived from an EMBL/GenBank/DDBJ whole genome shotgun (WGS) entry which is preliminary data.</text>
</comment>
<proteinExistence type="predicted"/>
<sequence length="462" mass="51887">VEWPGLETLSVRFLYMAVDIRIIDLARYMPNLTALSVENSYLPWRDVAKWALSVPGMNDLSISYTDKLSDGDKRRFSHLVGDYNVLQGIKGSGFTRMRMQYQPDELGVFYSSLLRTQTMLKELRIDRIPVKHMERLSEQLLFPSSLETLCLGIEAGDPLPPLTCLTPRALPNLSRLMLRCNASPLSRCEVALEEFFKHEWPLLRGLIVSVLTNEQCRRLLTTCPGLEVLIVQPDSPVEHQINNSGLEALLKGMRSLHRLHIVQQISPIGEMISDNFIWKATHYEAPKMFSLRKHRRWDNWAPKLASSPWVCAGLHDLSLCGVYLTFPALIQLLSTLRHLHSLKVCIRSGTSGTVVTAHMFEPWGRHSMLRYLTIDDMHEADLPRLRKLCEYMPFIRHCRIVGQIPVSAAATSAAAAATATATAMSSAAIGGSHSGFNAVQIQHIQKQQPRTASLSDSAVSLK</sequence>
<evidence type="ECO:0000313" key="2">
    <source>
        <dbReference type="Proteomes" id="UP001150581"/>
    </source>
</evidence>
<evidence type="ECO:0000313" key="1">
    <source>
        <dbReference type="EMBL" id="KAJ1883822.1"/>
    </source>
</evidence>
<dbReference type="EMBL" id="JANBPG010003056">
    <property type="protein sequence ID" value="KAJ1883822.1"/>
    <property type="molecule type" value="Genomic_DNA"/>
</dbReference>
<protein>
    <submittedName>
        <fullName evidence="1">Uncharacterized protein</fullName>
    </submittedName>
</protein>
<feature type="non-terminal residue" evidence="1">
    <location>
        <position position="1"/>
    </location>
</feature>
<accession>A0ACC1I1N4</accession>
<reference evidence="1" key="1">
    <citation type="submission" date="2022-07" db="EMBL/GenBank/DDBJ databases">
        <title>Phylogenomic reconstructions and comparative analyses of Kickxellomycotina fungi.</title>
        <authorList>
            <person name="Reynolds N.K."/>
            <person name="Stajich J.E."/>
            <person name="Barry K."/>
            <person name="Grigoriev I.V."/>
            <person name="Crous P."/>
            <person name="Smith M.E."/>
        </authorList>
    </citation>
    <scope>NUCLEOTIDE SEQUENCE</scope>
    <source>
        <strain evidence="1">Benny 63K</strain>
    </source>
</reference>